<accession>A0ACC0A109</accession>
<gene>
    <name evidence="1" type="ORF">M9H77_31740</name>
</gene>
<evidence type="ECO:0000313" key="1">
    <source>
        <dbReference type="EMBL" id="KAI5654553.1"/>
    </source>
</evidence>
<reference evidence="2" key="1">
    <citation type="journal article" date="2023" name="Nat. Plants">
        <title>Single-cell RNA sequencing provides a high-resolution roadmap for understanding the multicellular compartmentation of specialized metabolism.</title>
        <authorList>
            <person name="Sun S."/>
            <person name="Shen X."/>
            <person name="Li Y."/>
            <person name="Li Y."/>
            <person name="Wang S."/>
            <person name="Li R."/>
            <person name="Zhang H."/>
            <person name="Shen G."/>
            <person name="Guo B."/>
            <person name="Wei J."/>
            <person name="Xu J."/>
            <person name="St-Pierre B."/>
            <person name="Chen S."/>
            <person name="Sun C."/>
        </authorList>
    </citation>
    <scope>NUCLEOTIDE SEQUENCE [LARGE SCALE GENOMIC DNA]</scope>
</reference>
<proteinExistence type="predicted"/>
<keyword evidence="2" id="KW-1185">Reference proteome</keyword>
<organism evidence="1 2">
    <name type="scientific">Catharanthus roseus</name>
    <name type="common">Madagascar periwinkle</name>
    <name type="synonym">Vinca rosea</name>
    <dbReference type="NCBI Taxonomy" id="4058"/>
    <lineage>
        <taxon>Eukaryota</taxon>
        <taxon>Viridiplantae</taxon>
        <taxon>Streptophyta</taxon>
        <taxon>Embryophyta</taxon>
        <taxon>Tracheophyta</taxon>
        <taxon>Spermatophyta</taxon>
        <taxon>Magnoliopsida</taxon>
        <taxon>eudicotyledons</taxon>
        <taxon>Gunneridae</taxon>
        <taxon>Pentapetalae</taxon>
        <taxon>asterids</taxon>
        <taxon>lamiids</taxon>
        <taxon>Gentianales</taxon>
        <taxon>Apocynaceae</taxon>
        <taxon>Rauvolfioideae</taxon>
        <taxon>Vinceae</taxon>
        <taxon>Catharanthinae</taxon>
        <taxon>Catharanthus</taxon>
    </lineage>
</organism>
<sequence>MAKRVYEVWKGSNKFFLGGRLIFGPDARSLLVTLLLLVVPVIIFCVFVARHLRHEFSPHNAGYAVLVAVILFTVLVLVLLLLTSARDPGIVPRNSHPPEEEFRYDASLSAEIGGRQTPSLQFPRTKEVMVNGIPVRVKYCDTCMLYRPPRCSHCSICNNCVERFDHHCPWVGQCIGLRNYRYFFCFVSSATLLCIYVFAMSAFYIKVLMDEHHGTVWKAMKESPASVILMAYCFISLWFVGGLTGFHLYLISTNQTTYENFRYRADNRVNVYDRGCLSNFVEVFCTKIKPSRNNFRALVQEEAPRTTLPPTRETDMGAVGEDRRMKVEDDLEIGGDILKLSQRHNIEDIEADIRSRGSDVPHHNSSEADSVLGSDRRATTVQADTRNSSWGRRSESWEIAPEVLGMNSTVTESRGYGASKEAYQ</sequence>
<dbReference type="Proteomes" id="UP001060085">
    <property type="component" value="Linkage Group LG07"/>
</dbReference>
<protein>
    <submittedName>
        <fullName evidence="1">Uncharacterized protein</fullName>
    </submittedName>
</protein>
<comment type="caution">
    <text evidence="1">The sequence shown here is derived from an EMBL/GenBank/DDBJ whole genome shotgun (WGS) entry which is preliminary data.</text>
</comment>
<dbReference type="EMBL" id="CM044707">
    <property type="protein sequence ID" value="KAI5654553.1"/>
    <property type="molecule type" value="Genomic_DNA"/>
</dbReference>
<evidence type="ECO:0000313" key="2">
    <source>
        <dbReference type="Proteomes" id="UP001060085"/>
    </source>
</evidence>
<name>A0ACC0A109_CATRO</name>